<organism evidence="2">
    <name type="scientific">Siphoviridae sp. ctu8P6</name>
    <dbReference type="NCBI Taxonomy" id="2827282"/>
    <lineage>
        <taxon>Viruses</taxon>
        <taxon>Duplodnaviria</taxon>
        <taxon>Heunggongvirae</taxon>
        <taxon>Uroviricota</taxon>
        <taxon>Caudoviricetes</taxon>
    </lineage>
</organism>
<sequence length="117" mass="14565">MLAKYYTEIMKIQLREFKRLSKSHEKALERLMQMNEPDSMQSHTTQRYWQTHNKIEQSEKEMRIIIKELNELNNRFHWRDHLHQERFHFLTKDEELLQKIIKLMDIQKIGGNNDKRR</sequence>
<evidence type="ECO:0000256" key="1">
    <source>
        <dbReference type="SAM" id="Coils"/>
    </source>
</evidence>
<evidence type="ECO:0000313" key="2">
    <source>
        <dbReference type="EMBL" id="DAE25824.1"/>
    </source>
</evidence>
<keyword evidence="1" id="KW-0175">Coiled coil</keyword>
<feature type="coiled-coil region" evidence="1">
    <location>
        <begin position="14"/>
        <end position="75"/>
    </location>
</feature>
<dbReference type="Pfam" id="PF06600">
    <property type="entry name" value="DUF1140"/>
    <property type="match status" value="1"/>
</dbReference>
<dbReference type="EMBL" id="BK015803">
    <property type="protein sequence ID" value="DAE25824.1"/>
    <property type="molecule type" value="Genomic_DNA"/>
</dbReference>
<proteinExistence type="predicted"/>
<dbReference type="InterPro" id="IPR009520">
    <property type="entry name" value="DUF1140"/>
</dbReference>
<protein>
    <submittedName>
        <fullName evidence="2">Uncharacterized protein</fullName>
    </submittedName>
</protein>
<accession>A0A8S5R3A1</accession>
<name>A0A8S5R3A1_9CAUD</name>
<reference evidence="2" key="1">
    <citation type="journal article" date="2021" name="Proc. Natl. Acad. Sci. U.S.A.">
        <title>A Catalog of Tens of Thousands of Viruses from Human Metagenomes Reveals Hidden Associations with Chronic Diseases.</title>
        <authorList>
            <person name="Tisza M.J."/>
            <person name="Buck C.B."/>
        </authorList>
    </citation>
    <scope>NUCLEOTIDE SEQUENCE</scope>
    <source>
        <strain evidence="2">Ctu8P6</strain>
    </source>
</reference>